<keyword evidence="4" id="KW-1185">Reference proteome</keyword>
<dbReference type="Proteomes" id="UP000190961">
    <property type="component" value="Unassembled WGS sequence"/>
</dbReference>
<keyword evidence="1" id="KW-0472">Membrane</keyword>
<gene>
    <name evidence="3" type="ORF">SAMN05660236_1217</name>
</gene>
<evidence type="ECO:0000256" key="1">
    <source>
        <dbReference type="SAM" id="Phobius"/>
    </source>
</evidence>
<dbReference type="Pfam" id="PF04024">
    <property type="entry name" value="PspC"/>
    <property type="match status" value="1"/>
</dbReference>
<reference evidence="3 4" key="1">
    <citation type="submission" date="2017-02" db="EMBL/GenBank/DDBJ databases">
        <authorList>
            <person name="Peterson S.W."/>
        </authorList>
    </citation>
    <scope>NUCLEOTIDE SEQUENCE [LARGE SCALE GENOMIC DNA]</scope>
    <source>
        <strain evidence="3 4">DSM 25262</strain>
    </source>
</reference>
<accession>A0A1T5JL64</accession>
<organism evidence="3 4">
    <name type="scientific">Ohtaekwangia koreensis</name>
    <dbReference type="NCBI Taxonomy" id="688867"/>
    <lineage>
        <taxon>Bacteria</taxon>
        <taxon>Pseudomonadati</taxon>
        <taxon>Bacteroidota</taxon>
        <taxon>Cytophagia</taxon>
        <taxon>Cytophagales</taxon>
        <taxon>Fulvivirgaceae</taxon>
        <taxon>Ohtaekwangia</taxon>
    </lineage>
</organism>
<dbReference type="EMBL" id="FUZU01000001">
    <property type="protein sequence ID" value="SKC52151.1"/>
    <property type="molecule type" value="Genomic_DNA"/>
</dbReference>
<evidence type="ECO:0000313" key="4">
    <source>
        <dbReference type="Proteomes" id="UP000190961"/>
    </source>
</evidence>
<feature type="domain" description="Phage shock protein PspC N-terminal" evidence="2">
    <location>
        <begin position="17"/>
        <end position="61"/>
    </location>
</feature>
<dbReference type="AlphaFoldDB" id="A0A1T5JL64"/>
<feature type="transmembrane region" description="Helical" evidence="1">
    <location>
        <begin position="37"/>
        <end position="60"/>
    </location>
</feature>
<dbReference type="RefSeq" id="WP_079685771.1">
    <property type="nucleotide sequence ID" value="NZ_FUZU01000001.1"/>
</dbReference>
<name>A0A1T5JL64_9BACT</name>
<sequence>MNQLTDKIQHFFERQAFGVCTHLGEKLGVATSSIRLFFIYTSFITFGSPLIVYLSLAFVMNMRKHLRKRKPIWDY</sequence>
<dbReference type="OrthoDB" id="674853at2"/>
<dbReference type="InterPro" id="IPR007168">
    <property type="entry name" value="Phageshock_PspC_N"/>
</dbReference>
<proteinExistence type="predicted"/>
<keyword evidence="1" id="KW-0812">Transmembrane</keyword>
<evidence type="ECO:0000259" key="2">
    <source>
        <dbReference type="Pfam" id="PF04024"/>
    </source>
</evidence>
<dbReference type="STRING" id="688867.SAMN05660236_1217"/>
<protein>
    <submittedName>
        <fullName evidence="3">Phage shock protein C (PspC) family protein</fullName>
    </submittedName>
</protein>
<evidence type="ECO:0000313" key="3">
    <source>
        <dbReference type="EMBL" id="SKC52151.1"/>
    </source>
</evidence>
<keyword evidence="1" id="KW-1133">Transmembrane helix</keyword>